<gene>
    <name evidence="3" type="ORF">OEZ85_012764</name>
</gene>
<dbReference type="PRINTS" id="PR00602">
    <property type="entry name" value="BARWIN"/>
</dbReference>
<dbReference type="Pfam" id="PF00967">
    <property type="entry name" value="Barwin"/>
    <property type="match status" value="1"/>
</dbReference>
<dbReference type="InterPro" id="IPR036908">
    <property type="entry name" value="RlpA-like_sf"/>
</dbReference>
<evidence type="ECO:0000313" key="3">
    <source>
        <dbReference type="EMBL" id="WIA16032.1"/>
    </source>
</evidence>
<reference evidence="3 4" key="1">
    <citation type="submission" date="2023-05" db="EMBL/GenBank/DDBJ databases">
        <title>A 100% complete, gapless, phased diploid assembly of the Scenedesmus obliquus UTEX 3031 genome.</title>
        <authorList>
            <person name="Biondi T.C."/>
            <person name="Hanschen E.R."/>
            <person name="Kwon T."/>
            <person name="Eng W."/>
            <person name="Kruse C.P.S."/>
            <person name="Koehler S.I."/>
            <person name="Kunde Y."/>
            <person name="Gleasner C.D."/>
            <person name="You Mak K.T."/>
            <person name="Polle J."/>
            <person name="Hovde B.T."/>
            <person name="Starkenburg S.R."/>
        </authorList>
    </citation>
    <scope>NUCLEOTIDE SEQUENCE [LARGE SCALE GENOMIC DNA]</scope>
    <source>
        <strain evidence="3 4">DOE0152z</strain>
    </source>
</reference>
<proteinExistence type="predicted"/>
<evidence type="ECO:0000313" key="4">
    <source>
        <dbReference type="Proteomes" id="UP001244341"/>
    </source>
</evidence>
<dbReference type="Gene3D" id="2.40.40.10">
    <property type="entry name" value="RlpA-like domain"/>
    <property type="match status" value="1"/>
</dbReference>
<feature type="domain" description="Barwin" evidence="2">
    <location>
        <begin position="75"/>
        <end position="166"/>
    </location>
</feature>
<sequence length="166" mass="18416">MANKLFYALLLVFICGGALCQLALAARDFGVADSGNVALTKRSNANYHIYETANFPDGRTQRGSHPGYPNVQNLYCMCPLEGKSSDSEFFKQYGWIAAGPETGIQCGECIKIRNVLNGKTIVARRMDEKGEGGFDFDYERTFKPLDSGDVNFKRGNMDFDWAKVPC</sequence>
<protein>
    <recommendedName>
        <fullName evidence="2">Barwin domain-containing protein</fullName>
    </recommendedName>
</protein>
<organism evidence="3 4">
    <name type="scientific">Tetradesmus obliquus</name>
    <name type="common">Green alga</name>
    <name type="synonym">Acutodesmus obliquus</name>
    <dbReference type="NCBI Taxonomy" id="3088"/>
    <lineage>
        <taxon>Eukaryota</taxon>
        <taxon>Viridiplantae</taxon>
        <taxon>Chlorophyta</taxon>
        <taxon>core chlorophytes</taxon>
        <taxon>Chlorophyceae</taxon>
        <taxon>CS clade</taxon>
        <taxon>Sphaeropleales</taxon>
        <taxon>Scenedesmaceae</taxon>
        <taxon>Tetradesmus</taxon>
    </lineage>
</organism>
<keyword evidence="1" id="KW-0732">Signal</keyword>
<accession>A0ABY8U464</accession>
<keyword evidence="4" id="KW-1185">Reference proteome</keyword>
<dbReference type="EMBL" id="CP126214">
    <property type="protein sequence ID" value="WIA16032.1"/>
    <property type="molecule type" value="Genomic_DNA"/>
</dbReference>
<dbReference type="SUPFAM" id="SSF50685">
    <property type="entry name" value="Barwin-like endoglucanases"/>
    <property type="match status" value="1"/>
</dbReference>
<feature type="chain" id="PRO_5045976630" description="Barwin domain-containing protein" evidence="1">
    <location>
        <begin position="26"/>
        <end position="166"/>
    </location>
</feature>
<evidence type="ECO:0000259" key="2">
    <source>
        <dbReference type="Pfam" id="PF00967"/>
    </source>
</evidence>
<feature type="signal peptide" evidence="1">
    <location>
        <begin position="1"/>
        <end position="25"/>
    </location>
</feature>
<name>A0ABY8U464_TETOB</name>
<evidence type="ECO:0000256" key="1">
    <source>
        <dbReference type="SAM" id="SignalP"/>
    </source>
</evidence>
<dbReference type="InterPro" id="IPR001153">
    <property type="entry name" value="Barwin_dom"/>
</dbReference>
<dbReference type="Proteomes" id="UP001244341">
    <property type="component" value="Chromosome 7b"/>
</dbReference>